<organism evidence="1 2">
    <name type="scientific">Antarcticirhabdus aurantiaca</name>
    <dbReference type="NCBI Taxonomy" id="2606717"/>
    <lineage>
        <taxon>Bacteria</taxon>
        <taxon>Pseudomonadati</taxon>
        <taxon>Pseudomonadota</taxon>
        <taxon>Alphaproteobacteria</taxon>
        <taxon>Hyphomicrobiales</taxon>
        <taxon>Aurantimonadaceae</taxon>
        <taxon>Antarcticirhabdus</taxon>
    </lineage>
</organism>
<keyword evidence="1" id="KW-0808">Transferase</keyword>
<gene>
    <name evidence="1" type="ORF">OXU80_23010</name>
</gene>
<evidence type="ECO:0000313" key="1">
    <source>
        <dbReference type="EMBL" id="WAJ27678.1"/>
    </source>
</evidence>
<proteinExistence type="predicted"/>
<sequence length="462" mass="50434">MPIAFPNSLHARDVEYLLHPVTNARRHEETGPIVIDRGEGIYVYDDEGKGYIEAMAGLWSVAVGFGETRIADAARRQMARLPYYHSFSHKSNEPAILLAERLVRMTPERLTRVFFTNSGSEANDTVVKMLWYVNNARGKPEKKVILSRQNAYHGITITSGSLTGLPTNHRDFDLPNIPVRHLTCPHFWRYGQPGETEEAFTDRLVAELESVIAEVGPENIAALIGEPLMGAGGVLPPPAGYWPRVQEVLRRNDILLVADEVINGFGRIGTTFACEYYGIDADVLVLSKQLTSSYAPLAAIVFSDEIYQGIADNSAKIGTFAHGFTASGHPVSCAVALENLDVIAEKRLIETAAEKGEVLQGVLARFRDHPLVGEVRGLGLIAAVELVANKETKAKFDPVGRVGAYLFNRGHEHGVIIRAIGDQIAFCPPLIITENEIAEMVARFGRALDDTAAWVASGGLAA</sequence>
<name>A0ACD4NLF3_9HYPH</name>
<evidence type="ECO:0000313" key="2">
    <source>
        <dbReference type="Proteomes" id="UP001163223"/>
    </source>
</evidence>
<accession>A0ACD4NLF3</accession>
<keyword evidence="1" id="KW-0032">Aminotransferase</keyword>
<dbReference type="EMBL" id="CP113520">
    <property type="protein sequence ID" value="WAJ27678.1"/>
    <property type="molecule type" value="Genomic_DNA"/>
</dbReference>
<dbReference type="Proteomes" id="UP001163223">
    <property type="component" value="Chromosome"/>
</dbReference>
<keyword evidence="2" id="KW-1185">Reference proteome</keyword>
<reference evidence="1" key="1">
    <citation type="submission" date="2022-11" db="EMBL/GenBank/DDBJ databases">
        <title>beta-Carotene-producing bacterium, Jeongeuplla avenae sp. nov., alleviates the salt stress of Arabidopsis seedlings.</title>
        <authorList>
            <person name="Jiang L."/>
            <person name="Lee J."/>
        </authorList>
    </citation>
    <scope>NUCLEOTIDE SEQUENCE</scope>
    <source>
        <strain evidence="1">DY_R2A_6</strain>
    </source>
</reference>
<protein>
    <submittedName>
        <fullName evidence="1">Aspartate aminotransferase family protein</fullName>
    </submittedName>
</protein>